<organism evidence="1 2">
    <name type="scientific">Castilleja foliolosa</name>
    <dbReference type="NCBI Taxonomy" id="1961234"/>
    <lineage>
        <taxon>Eukaryota</taxon>
        <taxon>Viridiplantae</taxon>
        <taxon>Streptophyta</taxon>
        <taxon>Embryophyta</taxon>
        <taxon>Tracheophyta</taxon>
        <taxon>Spermatophyta</taxon>
        <taxon>Magnoliopsida</taxon>
        <taxon>eudicotyledons</taxon>
        <taxon>Gunneridae</taxon>
        <taxon>Pentapetalae</taxon>
        <taxon>asterids</taxon>
        <taxon>lamiids</taxon>
        <taxon>Lamiales</taxon>
        <taxon>Orobanchaceae</taxon>
        <taxon>Pedicularideae</taxon>
        <taxon>Castillejinae</taxon>
        <taxon>Castilleja</taxon>
    </lineage>
</organism>
<accession>A0ABD3BCH6</accession>
<evidence type="ECO:0000313" key="1">
    <source>
        <dbReference type="EMBL" id="KAL3615098.1"/>
    </source>
</evidence>
<name>A0ABD3BCH6_9LAMI</name>
<proteinExistence type="predicted"/>
<dbReference type="EMBL" id="JAVIJP010000100">
    <property type="protein sequence ID" value="KAL3615098.1"/>
    <property type="molecule type" value="Genomic_DNA"/>
</dbReference>
<dbReference type="Proteomes" id="UP001632038">
    <property type="component" value="Unassembled WGS sequence"/>
</dbReference>
<dbReference type="AlphaFoldDB" id="A0ABD3BCH6"/>
<keyword evidence="2" id="KW-1185">Reference proteome</keyword>
<reference evidence="2" key="1">
    <citation type="journal article" date="2024" name="IScience">
        <title>Strigolactones Initiate the Formation of Haustorium-like Structures in Castilleja.</title>
        <authorList>
            <person name="Buerger M."/>
            <person name="Peterson D."/>
            <person name="Chory J."/>
        </authorList>
    </citation>
    <scope>NUCLEOTIDE SEQUENCE [LARGE SCALE GENOMIC DNA]</scope>
</reference>
<protein>
    <submittedName>
        <fullName evidence="1">Uncharacterized protein</fullName>
    </submittedName>
</protein>
<gene>
    <name evidence="1" type="ORF">CASFOL_040759</name>
</gene>
<evidence type="ECO:0000313" key="2">
    <source>
        <dbReference type="Proteomes" id="UP001632038"/>
    </source>
</evidence>
<sequence>MTEHSFTYNNKLQNFDVWVMQDYEADDSWVRCFSVEGVCGVARSLQYVAFMEDKLQVLLQDGWGFYLHDVRTSSVRRLVIEGLSEIVSDEKGIHVIVLAQVVPESIFRLHDNCGVGGRKRIVVDKEESVQMMSDKVNLFCRRCDKMEDFLSFKDFDNWGYPDSVELHYEGQGAFMNCL</sequence>
<comment type="caution">
    <text evidence="1">The sequence shown here is derived from an EMBL/GenBank/DDBJ whole genome shotgun (WGS) entry which is preliminary data.</text>
</comment>